<dbReference type="PANTHER" id="PTHR30121:SF11">
    <property type="entry name" value="AAA+ ATPASE DOMAIN-CONTAINING PROTEIN"/>
    <property type="match status" value="1"/>
</dbReference>
<evidence type="ECO:0000256" key="2">
    <source>
        <dbReference type="SAM" id="MobiDB-lite"/>
    </source>
</evidence>
<evidence type="ECO:0000313" key="4">
    <source>
        <dbReference type="EMBL" id="PKN02514.1"/>
    </source>
</evidence>
<dbReference type="InterPro" id="IPR051162">
    <property type="entry name" value="T4SS_component"/>
</dbReference>
<feature type="domain" description="TraG P-loop" evidence="3">
    <location>
        <begin position="322"/>
        <end position="628"/>
    </location>
</feature>
<dbReference type="Pfam" id="PF19044">
    <property type="entry name" value="P-loop_TraG"/>
    <property type="match status" value="1"/>
</dbReference>
<dbReference type="PANTHER" id="PTHR30121">
    <property type="entry name" value="UNCHARACTERIZED PROTEIN YJGR-RELATED"/>
    <property type="match status" value="1"/>
</dbReference>
<proteinExistence type="predicted"/>
<dbReference type="NCBIfam" id="NF045971">
    <property type="entry name" value="conju_CD1110"/>
    <property type="match status" value="1"/>
</dbReference>
<feature type="region of interest" description="Disordered" evidence="2">
    <location>
        <begin position="761"/>
        <end position="792"/>
    </location>
</feature>
<accession>A0A2N2F2Q7</accession>
<name>A0A2N2F2Q7_9BACT</name>
<organism evidence="4 5">
    <name type="scientific">Candidatus Dojkabacteria bacterium HGW-Dojkabacteria-1</name>
    <dbReference type="NCBI Taxonomy" id="2013761"/>
    <lineage>
        <taxon>Bacteria</taxon>
        <taxon>Candidatus Dojkabacteria</taxon>
    </lineage>
</organism>
<dbReference type="EMBL" id="PHAO01000001">
    <property type="protein sequence ID" value="PKN02514.1"/>
    <property type="molecule type" value="Genomic_DNA"/>
</dbReference>
<dbReference type="AlphaFoldDB" id="A0A2N2F2Q7"/>
<feature type="coiled-coil region" evidence="1">
    <location>
        <begin position="710"/>
        <end position="741"/>
    </location>
</feature>
<dbReference type="InterPro" id="IPR027417">
    <property type="entry name" value="P-loop_NTPase"/>
</dbReference>
<evidence type="ECO:0000259" key="3">
    <source>
        <dbReference type="Pfam" id="PF19044"/>
    </source>
</evidence>
<gene>
    <name evidence="4" type="ORF">CVU76_00525</name>
</gene>
<dbReference type="InterPro" id="IPR043964">
    <property type="entry name" value="P-loop_TraG"/>
</dbReference>
<comment type="caution">
    <text evidence="4">The sequence shown here is derived from an EMBL/GenBank/DDBJ whole genome shotgun (WGS) entry which is preliminary data.</text>
</comment>
<keyword evidence="1" id="KW-0175">Coiled coil</keyword>
<evidence type="ECO:0000313" key="5">
    <source>
        <dbReference type="Proteomes" id="UP000233417"/>
    </source>
</evidence>
<dbReference type="Gene3D" id="1.10.8.730">
    <property type="match status" value="1"/>
</dbReference>
<dbReference type="Gene3D" id="3.40.50.300">
    <property type="entry name" value="P-loop containing nucleotide triphosphate hydrolases"/>
    <property type="match status" value="1"/>
</dbReference>
<reference evidence="4 5" key="1">
    <citation type="journal article" date="2017" name="ISME J.">
        <title>Potential for microbial H2 and metal transformations associated with novel bacteria and archaea in deep terrestrial subsurface sediments.</title>
        <authorList>
            <person name="Hernsdorf A.W."/>
            <person name="Amano Y."/>
            <person name="Miyakawa K."/>
            <person name="Ise K."/>
            <person name="Suzuki Y."/>
            <person name="Anantharaman K."/>
            <person name="Probst A."/>
            <person name="Burstein D."/>
            <person name="Thomas B.C."/>
            <person name="Banfield J.F."/>
        </authorList>
    </citation>
    <scope>NUCLEOTIDE SEQUENCE [LARGE SCALE GENOMIC DNA]</scope>
    <source>
        <strain evidence="4">HGW-Dojkabacteria-1</strain>
    </source>
</reference>
<dbReference type="SUPFAM" id="SSF52540">
    <property type="entry name" value="P-loop containing nucleoside triphosphate hydrolases"/>
    <property type="match status" value="1"/>
</dbReference>
<protein>
    <recommendedName>
        <fullName evidence="3">TraG P-loop domain-containing protein</fullName>
    </recommendedName>
</protein>
<evidence type="ECO:0000256" key="1">
    <source>
        <dbReference type="SAM" id="Coils"/>
    </source>
</evidence>
<dbReference type="CDD" id="cd01127">
    <property type="entry name" value="TrwB_TraG_TraD_VirD4"/>
    <property type="match status" value="1"/>
</dbReference>
<sequence>MYNNSQNNNIESKTMKMLNERQEQFNQNKYATFQNDLRKELNTVKEQKTQIDQKDRFNDTQKENKKNPFFKLLDNFKSTVGGKSTQTAAVNLEPQVGKFSGLTTQDIIAPIDVEVDFNTLQMGNYYSRTFFISGYPRFVGPNWLSPIINFEHSLRISTFYYPVDSKIILEKLKKKIGEMEATLYSQMEDRKVVDPSLKVALSDAQQLQDSIAEGTEKFFHFAMYVTIYAPNKELLEKYSRNVTSTLAAMNVTAKPATLQQEPAFISTQPLGLDKLYITRNMDTTSLATTFPFVTSELTMDHGIMYGINMHNKSLVIFDRFELENANAVIFAKSGAGKSYFVKLEAVRSLMLGTHIIIIDPEREYEDLSKAVNGSYISFSQDKGHKMNPFDLSGVSEEGDDELRMKLLALQGFFKVMFDGLTNVETSILDRALILTYREKGITFDPATQKRQAPLLEDLYKVLKGMAETEAHDLARRMEKYIMGSGAGVFNEASNFEINNPFTVFSVRDLQEELKPLAMYLMLDFIWTKIRKDQRRRLLIVDEAWYMMQREDSAKFMYSLAKRARKYYLGLSTITQDVADFMNNDMGRAIISNSSIQVLMKQSPSAVEKLQQVFNLSDGERNYLLNCDRGQGLFFAGANHVGIQILSSQAEHELITSDPRELEARKNQQGMTDTRSISELAQIYDPPTVQQPMKTSSGDVNKQNELIERAVERRQGDIEKIKTEREKYQEELEKRLKEQEEMLNPKKYESQKSFVEMIEENTVPGQVRKQREELNKGRSHITPQGIIDNDDNQ</sequence>
<dbReference type="Proteomes" id="UP000233417">
    <property type="component" value="Unassembled WGS sequence"/>
</dbReference>